<keyword evidence="4" id="KW-0833">Ubl conjugation pathway</keyword>
<evidence type="ECO:0000256" key="2">
    <source>
        <dbReference type="ARBA" id="ARBA00012485"/>
    </source>
</evidence>
<dbReference type="PANTHER" id="PTHR45700:SF2">
    <property type="entry name" value="UBIQUITIN-PROTEIN LIGASE E3C"/>
    <property type="match status" value="1"/>
</dbReference>
<evidence type="ECO:0000259" key="5">
    <source>
        <dbReference type="SMART" id="SM00119"/>
    </source>
</evidence>
<evidence type="ECO:0000313" key="7">
    <source>
        <dbReference type="Proteomes" id="UP001152798"/>
    </source>
</evidence>
<gene>
    <name evidence="6" type="ORF">NEZAVI_LOCUS13330</name>
</gene>
<dbReference type="GO" id="GO:0006511">
    <property type="term" value="P:ubiquitin-dependent protein catabolic process"/>
    <property type="evidence" value="ECO:0007669"/>
    <property type="project" value="TreeGrafter"/>
</dbReference>
<dbReference type="InterPro" id="IPR044611">
    <property type="entry name" value="E3A/B/C-like"/>
</dbReference>
<dbReference type="GO" id="GO:0061630">
    <property type="term" value="F:ubiquitin protein ligase activity"/>
    <property type="evidence" value="ECO:0007669"/>
    <property type="project" value="UniProtKB-EC"/>
</dbReference>
<dbReference type="Gene3D" id="3.30.2410.10">
    <property type="entry name" value="Hect, E3 ligase catalytic domain"/>
    <property type="match status" value="1"/>
</dbReference>
<keyword evidence="3" id="KW-0808">Transferase</keyword>
<dbReference type="EMBL" id="OV725082">
    <property type="protein sequence ID" value="CAH1405036.1"/>
    <property type="molecule type" value="Genomic_DNA"/>
</dbReference>
<name>A0A9P0HPB4_NEZVI</name>
<dbReference type="InterPro" id="IPR000569">
    <property type="entry name" value="HECT_dom"/>
</dbReference>
<comment type="catalytic activity">
    <reaction evidence="1">
        <text>S-ubiquitinyl-[E2 ubiquitin-conjugating enzyme]-L-cysteine + [acceptor protein]-L-lysine = [E2 ubiquitin-conjugating enzyme]-L-cysteine + N(6)-ubiquitinyl-[acceptor protein]-L-lysine.</text>
        <dbReference type="EC" id="2.3.2.26"/>
    </reaction>
</comment>
<dbReference type="Gene3D" id="3.90.1750.10">
    <property type="entry name" value="Hect, E3 ligase catalytic domains"/>
    <property type="match status" value="1"/>
</dbReference>
<accession>A0A9P0HPB4</accession>
<evidence type="ECO:0000256" key="1">
    <source>
        <dbReference type="ARBA" id="ARBA00000885"/>
    </source>
</evidence>
<evidence type="ECO:0000313" key="6">
    <source>
        <dbReference type="EMBL" id="CAH1405036.1"/>
    </source>
</evidence>
<protein>
    <recommendedName>
        <fullName evidence="2">HECT-type E3 ubiquitin transferase</fullName>
        <ecNumber evidence="2">2.3.2.26</ecNumber>
    </recommendedName>
</protein>
<dbReference type="OrthoDB" id="8068875at2759"/>
<dbReference type="CDD" id="cd00078">
    <property type="entry name" value="HECTc"/>
    <property type="match status" value="1"/>
</dbReference>
<keyword evidence="7" id="KW-1185">Reference proteome</keyword>
<reference evidence="6" key="1">
    <citation type="submission" date="2022-01" db="EMBL/GenBank/DDBJ databases">
        <authorList>
            <person name="King R."/>
        </authorList>
    </citation>
    <scope>NUCLEOTIDE SEQUENCE</scope>
</reference>
<dbReference type="FunFam" id="3.30.2160.10:FF:000002">
    <property type="entry name" value="Putative Ubiquitin-protein ligase E3C"/>
    <property type="match status" value="1"/>
</dbReference>
<evidence type="ECO:0000256" key="3">
    <source>
        <dbReference type="ARBA" id="ARBA00022679"/>
    </source>
</evidence>
<evidence type="ECO:0000256" key="4">
    <source>
        <dbReference type="ARBA" id="ARBA00022786"/>
    </source>
</evidence>
<dbReference type="GO" id="GO:0000209">
    <property type="term" value="P:protein polyubiquitination"/>
    <property type="evidence" value="ECO:0007669"/>
    <property type="project" value="InterPro"/>
</dbReference>
<dbReference type="GO" id="GO:0009966">
    <property type="term" value="P:regulation of signal transduction"/>
    <property type="evidence" value="ECO:0007669"/>
    <property type="project" value="UniProtKB-ARBA"/>
</dbReference>
<sequence length="289" mass="33006">MTRNNEFYPNPNIHVICNDYKTHYNFIGKMLGKALFENIVVEVTLADFFLTEILGFYNEFYLNGLANLDPDLYKNLISLTCYEGDLSELGLDFTLTLNDFGENKVVELKPNGKDIPVNGENVLEYVYLVAQCKVHSQIKEQTSSFSQGLDNVVSLEWLNIFTAKELQIIISGNKCPIDVDDMKAHTVYTGGHTQDHPSIVMFWRVVKSLSNKQRSLLLRFVTSCSRPPLLGFKELYPPFCIQLTDYDDNRLPTSSTCMNMLKLPMFTNEDAMKERLIYAIQSRSGFDLA</sequence>
<dbReference type="InterPro" id="IPR035983">
    <property type="entry name" value="Hect_E3_ubiquitin_ligase"/>
</dbReference>
<dbReference type="SMART" id="SM00119">
    <property type="entry name" value="HECTc"/>
    <property type="match status" value="1"/>
</dbReference>
<dbReference type="Pfam" id="PF00632">
    <property type="entry name" value="HECT"/>
    <property type="match status" value="1"/>
</dbReference>
<proteinExistence type="predicted"/>
<dbReference type="PANTHER" id="PTHR45700">
    <property type="entry name" value="UBIQUITIN-PROTEIN LIGASE E3C"/>
    <property type="match status" value="1"/>
</dbReference>
<organism evidence="6 7">
    <name type="scientific">Nezara viridula</name>
    <name type="common">Southern green stink bug</name>
    <name type="synonym">Cimex viridulus</name>
    <dbReference type="NCBI Taxonomy" id="85310"/>
    <lineage>
        <taxon>Eukaryota</taxon>
        <taxon>Metazoa</taxon>
        <taxon>Ecdysozoa</taxon>
        <taxon>Arthropoda</taxon>
        <taxon>Hexapoda</taxon>
        <taxon>Insecta</taxon>
        <taxon>Pterygota</taxon>
        <taxon>Neoptera</taxon>
        <taxon>Paraneoptera</taxon>
        <taxon>Hemiptera</taxon>
        <taxon>Heteroptera</taxon>
        <taxon>Panheteroptera</taxon>
        <taxon>Pentatomomorpha</taxon>
        <taxon>Pentatomoidea</taxon>
        <taxon>Pentatomidae</taxon>
        <taxon>Pentatominae</taxon>
        <taxon>Nezara</taxon>
    </lineage>
</organism>
<dbReference type="FunFam" id="3.30.2410.10:FF:000011">
    <property type="entry name" value="Putative Ubiquitin-protein ligase E3C"/>
    <property type="match status" value="1"/>
</dbReference>
<dbReference type="Gene3D" id="3.30.2160.10">
    <property type="entry name" value="Hect, E3 ligase catalytic domain"/>
    <property type="match status" value="1"/>
</dbReference>
<dbReference type="AlphaFoldDB" id="A0A9P0HPB4"/>
<dbReference type="SUPFAM" id="SSF56204">
    <property type="entry name" value="Hect, E3 ligase catalytic domain"/>
    <property type="match status" value="1"/>
</dbReference>
<feature type="domain" description="HECT" evidence="5">
    <location>
        <begin position="1"/>
        <end position="289"/>
    </location>
</feature>
<dbReference type="EC" id="2.3.2.26" evidence="2"/>
<dbReference type="Proteomes" id="UP001152798">
    <property type="component" value="Chromosome 6"/>
</dbReference>